<accession>A0A2P2E2L1</accession>
<evidence type="ECO:0000256" key="1">
    <source>
        <dbReference type="PROSITE-ProRule" id="PRU00473"/>
    </source>
</evidence>
<dbReference type="InterPro" id="IPR050330">
    <property type="entry name" value="Bact_OuterMem_StrucFunc"/>
</dbReference>
<evidence type="ECO:0000313" key="5">
    <source>
        <dbReference type="EMBL" id="GBF51111.1"/>
    </source>
</evidence>
<dbReference type="CDD" id="cd07185">
    <property type="entry name" value="OmpA_C-like"/>
    <property type="match status" value="1"/>
</dbReference>
<dbReference type="PANTHER" id="PTHR30329">
    <property type="entry name" value="STATOR ELEMENT OF FLAGELLAR MOTOR COMPLEX"/>
    <property type="match status" value="1"/>
</dbReference>
<dbReference type="Proteomes" id="UP000245133">
    <property type="component" value="Unassembled WGS sequence"/>
</dbReference>
<reference evidence="5 6" key="1">
    <citation type="submission" date="2018-02" db="EMBL/GenBank/DDBJ databases">
        <title>Novel Leptospira species isolated from soil and water in Japan.</title>
        <authorList>
            <person name="Nakao R."/>
            <person name="Masuzawa T."/>
        </authorList>
    </citation>
    <scope>NUCLEOTIDE SEQUENCE [LARGE SCALE GENOMIC DNA]</scope>
    <source>
        <strain evidence="5 6">YH101</strain>
    </source>
</reference>
<feature type="domain" description="OmpA-like" evidence="4">
    <location>
        <begin position="231"/>
        <end position="350"/>
    </location>
</feature>
<dbReference type="AlphaFoldDB" id="A0A2P2E2L1"/>
<keyword evidence="3" id="KW-1133">Transmembrane helix</keyword>
<evidence type="ECO:0000256" key="3">
    <source>
        <dbReference type="SAM" id="Phobius"/>
    </source>
</evidence>
<dbReference type="RefSeq" id="WP_108977456.1">
    <property type="nucleotide sequence ID" value="NZ_BFBB01000008.1"/>
</dbReference>
<dbReference type="InterPro" id="IPR036737">
    <property type="entry name" value="OmpA-like_sf"/>
</dbReference>
<evidence type="ECO:0000256" key="2">
    <source>
        <dbReference type="SAM" id="MobiDB-lite"/>
    </source>
</evidence>
<dbReference type="GO" id="GO:0016020">
    <property type="term" value="C:membrane"/>
    <property type="evidence" value="ECO:0007669"/>
    <property type="project" value="UniProtKB-UniRule"/>
</dbReference>
<protein>
    <recommendedName>
        <fullName evidence="4">OmpA-like domain-containing protein</fullName>
    </recommendedName>
</protein>
<dbReference type="EMBL" id="BFBB01000008">
    <property type="protein sequence ID" value="GBF51111.1"/>
    <property type="molecule type" value="Genomic_DNA"/>
</dbReference>
<dbReference type="PROSITE" id="PS51123">
    <property type="entry name" value="OMPA_2"/>
    <property type="match status" value="1"/>
</dbReference>
<keyword evidence="1 3" id="KW-0472">Membrane</keyword>
<dbReference type="OrthoDB" id="6371105at2"/>
<feature type="transmembrane region" description="Helical" evidence="3">
    <location>
        <begin position="156"/>
        <end position="176"/>
    </location>
</feature>
<evidence type="ECO:0000313" key="6">
    <source>
        <dbReference type="Proteomes" id="UP000245133"/>
    </source>
</evidence>
<gene>
    <name evidence="5" type="ORF">LPTSP4_26420</name>
</gene>
<dbReference type="SUPFAM" id="SSF103088">
    <property type="entry name" value="OmpA-like"/>
    <property type="match status" value="1"/>
</dbReference>
<evidence type="ECO:0000259" key="4">
    <source>
        <dbReference type="PROSITE" id="PS51123"/>
    </source>
</evidence>
<keyword evidence="6" id="KW-1185">Reference proteome</keyword>
<sequence length="353" mass="40185">MSDSYYRTIKGKQFDRQLLEIAEKASQRSKAPLSKNVAKNLFDTIVDGNEYTDVEKRTVKYIRDNYNFTPEADEYLRTEIRKWAAKISVPSAKKSKKTSKPSPKKSKSKAKPKEESNDTSYFHVFDSNSDDDVEPTPEYNELVELNKYGKKEKSPYLRYVFLGIVILIVICLFFLIRSCKSDTTKSSNVTVSEPNSKAINQNESSAKAVKREQLLPHTEIGKGTVTLQFIKRLDAIRYINTAQIKFIKQSLNVGDGASNELANLAEALKKYPEIKVRVKGHTCFIGELDENKILSEERAKLIQDELIKLGVNAKQLEARGFGETTNIDTNYTEQGRIKNRRVDFTVLSVNEKN</sequence>
<dbReference type="Gene3D" id="3.30.1330.60">
    <property type="entry name" value="OmpA-like domain"/>
    <property type="match status" value="1"/>
</dbReference>
<dbReference type="Pfam" id="PF00691">
    <property type="entry name" value="OmpA"/>
    <property type="match status" value="1"/>
</dbReference>
<proteinExistence type="predicted"/>
<comment type="caution">
    <text evidence="5">The sequence shown here is derived from an EMBL/GenBank/DDBJ whole genome shotgun (WGS) entry which is preliminary data.</text>
</comment>
<dbReference type="InterPro" id="IPR006665">
    <property type="entry name" value="OmpA-like"/>
</dbReference>
<keyword evidence="3" id="KW-0812">Transmembrane</keyword>
<organism evidence="5 6">
    <name type="scientific">Leptospira ryugenii</name>
    <dbReference type="NCBI Taxonomy" id="1917863"/>
    <lineage>
        <taxon>Bacteria</taxon>
        <taxon>Pseudomonadati</taxon>
        <taxon>Spirochaetota</taxon>
        <taxon>Spirochaetia</taxon>
        <taxon>Leptospirales</taxon>
        <taxon>Leptospiraceae</taxon>
        <taxon>Leptospira</taxon>
    </lineage>
</organism>
<dbReference type="PANTHER" id="PTHR30329:SF21">
    <property type="entry name" value="LIPOPROTEIN YIAD-RELATED"/>
    <property type="match status" value="1"/>
</dbReference>
<name>A0A2P2E2L1_9LEPT</name>
<feature type="compositionally biased region" description="Basic residues" evidence="2">
    <location>
        <begin position="93"/>
        <end position="110"/>
    </location>
</feature>
<feature type="region of interest" description="Disordered" evidence="2">
    <location>
        <begin position="92"/>
        <end position="136"/>
    </location>
</feature>